<dbReference type="RefSeq" id="XP_028939305.1">
    <property type="nucleotide sequence ID" value="XM_029083472.1"/>
</dbReference>
<dbReference type="KEGG" id="oaa:100680871"/>
<keyword evidence="2" id="KW-0472">Membrane</keyword>
<dbReference type="Bgee" id="ENSOANG00000049254">
    <property type="expression patterns" value="Expressed in testis and 1 other cell type or tissue"/>
</dbReference>
<name>A0A6I8NBK5_ORNAN</name>
<feature type="transmembrane region" description="Helical" evidence="2">
    <location>
        <begin position="21"/>
        <end position="46"/>
    </location>
</feature>
<dbReference type="GeneID" id="100680871"/>
<keyword evidence="2" id="KW-0812">Transmembrane</keyword>
<dbReference type="OrthoDB" id="9439442at2759"/>
<reference evidence="3" key="3">
    <citation type="submission" date="2025-09" db="UniProtKB">
        <authorList>
            <consortium name="Ensembl"/>
        </authorList>
    </citation>
    <scope>IDENTIFICATION</scope>
    <source>
        <strain evidence="3">Glennie</strain>
    </source>
</reference>
<accession>A0A6I8NBK5</accession>
<sequence length="176" mass="19088">MNIPGSAARQHSAHAASAVPAWSSLCFSLLGLLTLATGGCVFFLHWRKKVRREARARAWAATMRVATLSYSPLVYWINKRQRYGLDARLGAQRHGGGGRARGPREGRSPAPRPSAPHVAPPFTPIFEEIPSAPSLCTLPSVVDHSVSFPMDAVGPDKDPCFHSLPNLARGDWHPPP</sequence>
<evidence type="ECO:0000256" key="1">
    <source>
        <dbReference type="SAM" id="MobiDB-lite"/>
    </source>
</evidence>
<dbReference type="InParanoid" id="A0A6I8NBK5"/>
<gene>
    <name evidence="3" type="primary">TEX38</name>
</gene>
<reference evidence="3 4" key="1">
    <citation type="journal article" date="2008" name="Nature">
        <title>Genome analysis of the platypus reveals unique signatures of evolution.</title>
        <authorList>
            <person name="Warren W.C."/>
            <person name="Hillier L.W."/>
            <person name="Marshall Graves J.A."/>
            <person name="Birney E."/>
            <person name="Ponting C.P."/>
            <person name="Grutzner F."/>
            <person name="Belov K."/>
            <person name="Miller W."/>
            <person name="Clarke L."/>
            <person name="Chinwalla A.T."/>
            <person name="Yang S.P."/>
            <person name="Heger A."/>
            <person name="Locke D.P."/>
            <person name="Miethke P."/>
            <person name="Waters P.D."/>
            <person name="Veyrunes F."/>
            <person name="Fulton L."/>
            <person name="Fulton B."/>
            <person name="Graves T."/>
            <person name="Wallis J."/>
            <person name="Puente X.S."/>
            <person name="Lopez-Otin C."/>
            <person name="Ordonez G.R."/>
            <person name="Eichler E.E."/>
            <person name="Chen L."/>
            <person name="Cheng Z."/>
            <person name="Deakin J.E."/>
            <person name="Alsop A."/>
            <person name="Thompson K."/>
            <person name="Kirby P."/>
            <person name="Papenfuss A.T."/>
            <person name="Wakefield M.J."/>
            <person name="Olender T."/>
            <person name="Lancet D."/>
            <person name="Huttley G.A."/>
            <person name="Smit A.F."/>
            <person name="Pask A."/>
            <person name="Temple-Smith P."/>
            <person name="Batzer M.A."/>
            <person name="Walker J.A."/>
            <person name="Konkel M.K."/>
            <person name="Harris R.S."/>
            <person name="Whittington C.M."/>
            <person name="Wong E.S."/>
            <person name="Gemmell N.J."/>
            <person name="Buschiazzo E."/>
            <person name="Vargas Jentzsch I.M."/>
            <person name="Merkel A."/>
            <person name="Schmitz J."/>
            <person name="Zemann A."/>
            <person name="Churakov G."/>
            <person name="Kriegs J.O."/>
            <person name="Brosius J."/>
            <person name="Murchison E.P."/>
            <person name="Sachidanandam R."/>
            <person name="Smith C."/>
            <person name="Hannon G.J."/>
            <person name="Tsend-Ayush E."/>
            <person name="McMillan D."/>
            <person name="Attenborough R."/>
            <person name="Rens W."/>
            <person name="Ferguson-Smith M."/>
            <person name="Lefevre C.M."/>
            <person name="Sharp J.A."/>
            <person name="Nicholas K.R."/>
            <person name="Ray D.A."/>
            <person name="Kube M."/>
            <person name="Reinhardt R."/>
            <person name="Pringle T.H."/>
            <person name="Taylor J."/>
            <person name="Jones R.C."/>
            <person name="Nixon B."/>
            <person name="Dacheux J.L."/>
            <person name="Niwa H."/>
            <person name="Sekita Y."/>
            <person name="Huang X."/>
            <person name="Stark A."/>
            <person name="Kheradpour P."/>
            <person name="Kellis M."/>
            <person name="Flicek P."/>
            <person name="Chen Y."/>
            <person name="Webber C."/>
            <person name="Hardison R."/>
            <person name="Nelson J."/>
            <person name="Hallsworth-Pepin K."/>
            <person name="Delehaunty K."/>
            <person name="Markovic C."/>
            <person name="Minx P."/>
            <person name="Feng Y."/>
            <person name="Kremitzki C."/>
            <person name="Mitreva M."/>
            <person name="Glasscock J."/>
            <person name="Wylie T."/>
            <person name="Wohldmann P."/>
            <person name="Thiru P."/>
            <person name="Nhan M.N."/>
            <person name="Pohl C.S."/>
            <person name="Smith S.M."/>
            <person name="Hou S."/>
            <person name="Nefedov M."/>
            <person name="de Jong P.J."/>
            <person name="Renfree M.B."/>
            <person name="Mardis E.R."/>
            <person name="Wilson R.K."/>
        </authorList>
    </citation>
    <scope>NUCLEOTIDE SEQUENCE [LARGE SCALE GENOMIC DNA]</scope>
    <source>
        <strain evidence="3 4">Glennie</strain>
    </source>
</reference>
<reference evidence="3" key="2">
    <citation type="submission" date="2025-08" db="UniProtKB">
        <authorList>
            <consortium name="Ensembl"/>
        </authorList>
    </citation>
    <scope>IDENTIFICATION</scope>
    <source>
        <strain evidence="3">Glennie</strain>
    </source>
</reference>
<protein>
    <submittedName>
        <fullName evidence="3">Testis expressed 38</fullName>
    </submittedName>
</protein>
<organism evidence="3 4">
    <name type="scientific">Ornithorhynchus anatinus</name>
    <name type="common">Duckbill platypus</name>
    <dbReference type="NCBI Taxonomy" id="9258"/>
    <lineage>
        <taxon>Eukaryota</taxon>
        <taxon>Metazoa</taxon>
        <taxon>Chordata</taxon>
        <taxon>Craniata</taxon>
        <taxon>Vertebrata</taxon>
        <taxon>Euteleostomi</taxon>
        <taxon>Mammalia</taxon>
        <taxon>Monotremata</taxon>
        <taxon>Ornithorhynchidae</taxon>
        <taxon>Ornithorhynchus</taxon>
    </lineage>
</organism>
<evidence type="ECO:0000313" key="3">
    <source>
        <dbReference type="Ensembl" id="ENSOANP00000038577.1"/>
    </source>
</evidence>
<dbReference type="OMA" id="DKDPCFH"/>
<proteinExistence type="predicted"/>
<dbReference type="InterPro" id="IPR031677">
    <property type="entry name" value="TEX38"/>
</dbReference>
<dbReference type="CTD" id="374973"/>
<dbReference type="GeneTree" id="ENSGT00390000016446"/>
<keyword evidence="2" id="KW-1133">Transmembrane helix</keyword>
<evidence type="ECO:0000313" key="4">
    <source>
        <dbReference type="Proteomes" id="UP000002279"/>
    </source>
</evidence>
<dbReference type="PANTHER" id="PTHR37362:SF1">
    <property type="entry name" value="TESTIS-EXPRESSED PROTEIN 38"/>
    <property type="match status" value="1"/>
</dbReference>
<dbReference type="Proteomes" id="UP000002279">
    <property type="component" value="Chromosome 18"/>
</dbReference>
<dbReference type="FunCoup" id="A0A6I8NBK5">
    <property type="interactions" value="2"/>
</dbReference>
<dbReference type="AlphaFoldDB" id="A0A6I8NBK5"/>
<feature type="region of interest" description="Disordered" evidence="1">
    <location>
        <begin position="90"/>
        <end position="117"/>
    </location>
</feature>
<evidence type="ECO:0000256" key="2">
    <source>
        <dbReference type="SAM" id="Phobius"/>
    </source>
</evidence>
<keyword evidence="4" id="KW-1185">Reference proteome</keyword>
<dbReference type="Pfam" id="PF15834">
    <property type="entry name" value="THEG4"/>
    <property type="match status" value="2"/>
</dbReference>
<dbReference type="PANTHER" id="PTHR37362">
    <property type="entry name" value="TESTIS-EXPRESSED PROTEIN 38"/>
    <property type="match status" value="1"/>
</dbReference>
<dbReference type="Ensembl" id="ENSOANT00000060671.1">
    <property type="protein sequence ID" value="ENSOANP00000038577.1"/>
    <property type="gene ID" value="ENSOANG00000049254.1"/>
</dbReference>